<feature type="transmembrane region" description="Helical" evidence="7">
    <location>
        <begin position="595"/>
        <end position="614"/>
    </location>
</feature>
<name>A0ABP8LR70_9MICO</name>
<feature type="transmembrane region" description="Helical" evidence="7">
    <location>
        <begin position="662"/>
        <end position="686"/>
    </location>
</feature>
<evidence type="ECO:0000259" key="8">
    <source>
        <dbReference type="Pfam" id="PF03176"/>
    </source>
</evidence>
<proteinExistence type="inferred from homology"/>
<feature type="domain" description="Membrane transport protein MMPL" evidence="8">
    <location>
        <begin position="43"/>
        <end position="381"/>
    </location>
</feature>
<comment type="caution">
    <text evidence="9">The sequence shown here is derived from an EMBL/GenBank/DDBJ whole genome shotgun (WGS) entry which is preliminary data.</text>
</comment>
<dbReference type="InterPro" id="IPR004869">
    <property type="entry name" value="MMPL_dom"/>
</dbReference>
<feature type="transmembrane region" description="Helical" evidence="7">
    <location>
        <begin position="635"/>
        <end position="656"/>
    </location>
</feature>
<dbReference type="Proteomes" id="UP001500622">
    <property type="component" value="Unassembled WGS sequence"/>
</dbReference>
<dbReference type="PANTHER" id="PTHR33406:SF6">
    <property type="entry name" value="MEMBRANE PROTEIN YDGH-RELATED"/>
    <property type="match status" value="1"/>
</dbReference>
<comment type="similarity">
    <text evidence="2">Belongs to the resistance-nodulation-cell division (RND) (TC 2.A.6) family. MmpL subfamily.</text>
</comment>
<dbReference type="Pfam" id="PF03176">
    <property type="entry name" value="MMPL"/>
    <property type="match status" value="2"/>
</dbReference>
<feature type="domain" description="Membrane transport protein MMPL" evidence="8">
    <location>
        <begin position="479"/>
        <end position="703"/>
    </location>
</feature>
<comment type="subcellular location">
    <subcellularLocation>
        <location evidence="1">Cell membrane</location>
        <topology evidence="1">Multi-pass membrane protein</topology>
    </subcellularLocation>
</comment>
<evidence type="ECO:0000256" key="2">
    <source>
        <dbReference type="ARBA" id="ARBA00010157"/>
    </source>
</evidence>
<dbReference type="EMBL" id="BAABGN010000013">
    <property type="protein sequence ID" value="GAA4432989.1"/>
    <property type="molecule type" value="Genomic_DNA"/>
</dbReference>
<keyword evidence="6 7" id="KW-0472">Membrane</keyword>
<gene>
    <name evidence="9" type="ORF">GCM10023169_39410</name>
</gene>
<keyword evidence="10" id="KW-1185">Reference proteome</keyword>
<evidence type="ECO:0000313" key="10">
    <source>
        <dbReference type="Proteomes" id="UP001500622"/>
    </source>
</evidence>
<feature type="transmembrane region" description="Helical" evidence="7">
    <location>
        <begin position="325"/>
        <end position="347"/>
    </location>
</feature>
<feature type="transmembrane region" description="Helical" evidence="7">
    <location>
        <begin position="535"/>
        <end position="554"/>
    </location>
</feature>
<evidence type="ECO:0000256" key="7">
    <source>
        <dbReference type="SAM" id="Phobius"/>
    </source>
</evidence>
<dbReference type="SUPFAM" id="SSF82866">
    <property type="entry name" value="Multidrug efflux transporter AcrB transmembrane domain"/>
    <property type="match status" value="2"/>
</dbReference>
<feature type="transmembrane region" description="Helical" evidence="7">
    <location>
        <begin position="561"/>
        <end position="583"/>
    </location>
</feature>
<evidence type="ECO:0000256" key="6">
    <source>
        <dbReference type="ARBA" id="ARBA00023136"/>
    </source>
</evidence>
<evidence type="ECO:0000256" key="3">
    <source>
        <dbReference type="ARBA" id="ARBA00022475"/>
    </source>
</evidence>
<organism evidence="9 10">
    <name type="scientific">Georgenia halophila</name>
    <dbReference type="NCBI Taxonomy" id="620889"/>
    <lineage>
        <taxon>Bacteria</taxon>
        <taxon>Bacillati</taxon>
        <taxon>Actinomycetota</taxon>
        <taxon>Actinomycetes</taxon>
        <taxon>Micrococcales</taxon>
        <taxon>Bogoriellaceae</taxon>
        <taxon>Georgenia</taxon>
    </lineage>
</organism>
<feature type="transmembrane region" description="Helical" evidence="7">
    <location>
        <begin position="386"/>
        <end position="404"/>
    </location>
</feature>
<keyword evidence="4 7" id="KW-0812">Transmembrane</keyword>
<keyword evidence="5 7" id="KW-1133">Transmembrane helix</keyword>
<dbReference type="InterPro" id="IPR050545">
    <property type="entry name" value="Mycobact_MmpL"/>
</dbReference>
<evidence type="ECO:0000256" key="4">
    <source>
        <dbReference type="ARBA" id="ARBA00022692"/>
    </source>
</evidence>
<reference evidence="10" key="1">
    <citation type="journal article" date="2019" name="Int. J. Syst. Evol. Microbiol.">
        <title>The Global Catalogue of Microorganisms (GCM) 10K type strain sequencing project: providing services to taxonomists for standard genome sequencing and annotation.</title>
        <authorList>
            <consortium name="The Broad Institute Genomics Platform"/>
            <consortium name="The Broad Institute Genome Sequencing Center for Infectious Disease"/>
            <person name="Wu L."/>
            <person name="Ma J."/>
        </authorList>
    </citation>
    <scope>NUCLEOTIDE SEQUENCE [LARGE SCALE GENOMIC DNA]</scope>
    <source>
        <strain evidence="10">JCM 17810</strain>
    </source>
</reference>
<dbReference type="PANTHER" id="PTHR33406">
    <property type="entry name" value="MEMBRANE PROTEIN MJ1562-RELATED"/>
    <property type="match status" value="1"/>
</dbReference>
<sequence length="709" mass="73845">MNRRRLVRPAILGVLVGWLAVGGFGGMAQGSLSEVQENDEATFLPENAESTRAGELAREFSDGTTLPALIVLRPTEGGKLTPDQVEVGRSLADAAAELDLPGDRVLADVVDGRIALVPSEDGEALLVPVPLDGEAADELVGAEQESLAAVVVGNLREFVDDELAGSGLQAWVTGPAGFVTDLGSAFAGIDGILLGVALAVVLVILVVVYRSPILPFAVLLTAVFALCAAALVVKPLAGNGVLLLNGQGQGILSILVIGAATDYSLLLVARYREELTRHERPSTAMWAAWRASLEPVAASAGTVIVGLLCLLLSDLRSNASLGPVAAIGIAAAFVAALTLLPALLLVAGRRSRFVFWPSAPQYGEAGRDRRLWSRVADGVSRHDRGVWAVTAIVLLAGAAFVPTLRAEGTGQSDVFLSDVESVAGEEVLAEHFAEGTVQPALVITSQETGEEVRNAAEEVDGVRGAEILAGPGGEPVVVDGRVRVEVVTEAAAETQEAASTVAALRDAVQRADPDALVGGAAAERLDTQRTSAQDLRTIIPVVLTAIFVMLVLLLRSIVAPLVLLGANVLSFAATMGLSAVVFNHVLDFPGADATVPLYGFVFLVALGIDYSIFLMTRVREESLTHGTREGTRRGLAVTGGVITSAGLVLAATFSALSVIPLLFLVQIAFIVAAGVLIDTFVVRSLLVPGVVHDLGRTAWWPRQRSVPAD</sequence>
<dbReference type="Gene3D" id="1.20.1640.10">
    <property type="entry name" value="Multidrug efflux transporter AcrB transmembrane domain"/>
    <property type="match status" value="2"/>
</dbReference>
<evidence type="ECO:0000256" key="5">
    <source>
        <dbReference type="ARBA" id="ARBA00022989"/>
    </source>
</evidence>
<feature type="transmembrane region" description="Helical" evidence="7">
    <location>
        <begin position="185"/>
        <end position="209"/>
    </location>
</feature>
<evidence type="ECO:0000256" key="1">
    <source>
        <dbReference type="ARBA" id="ARBA00004651"/>
    </source>
</evidence>
<keyword evidence="3" id="KW-1003">Cell membrane</keyword>
<feature type="transmembrane region" description="Helical" evidence="7">
    <location>
        <begin position="249"/>
        <end position="271"/>
    </location>
</feature>
<feature type="transmembrane region" description="Helical" evidence="7">
    <location>
        <begin position="216"/>
        <end position="237"/>
    </location>
</feature>
<accession>A0ABP8LR70</accession>
<feature type="transmembrane region" description="Helical" evidence="7">
    <location>
        <begin position="292"/>
        <end position="313"/>
    </location>
</feature>
<evidence type="ECO:0000313" key="9">
    <source>
        <dbReference type="EMBL" id="GAA4432989.1"/>
    </source>
</evidence>
<protein>
    <submittedName>
        <fullName evidence="9">MMPL family transporter</fullName>
    </submittedName>
</protein>